<keyword evidence="4" id="KW-1185">Reference proteome</keyword>
<gene>
    <name evidence="3" type="ORF">QWY31_10250</name>
</gene>
<proteinExistence type="predicted"/>
<protein>
    <submittedName>
        <fullName evidence="3">Protein-tyrosine-phosphatase</fullName>
    </submittedName>
</protein>
<keyword evidence="1" id="KW-0059">Arsenical resistance</keyword>
<dbReference type="SMART" id="SM00226">
    <property type="entry name" value="LMWPc"/>
    <property type="match status" value="1"/>
</dbReference>
<sequence length="208" mass="22723">MLPTLSAYIAQRLPEMEHLPQERKALLQQLAQYVKHKHQLGAAAHLVFICTHNSRRSHMSQLWAQAAAHYYGVAPVFTYSGGTEATAFNPSAVAAMQKAGFSIAEKTGGKNPVFEVAFSADAPSLQAFSKVYSEAPNPQANFCALMTCSEADQNCPMVLGADGRVALSYDDPKAFDGTPQQLQKYEERCAQIAVEMLYAFSLLKNSTK</sequence>
<evidence type="ECO:0000313" key="4">
    <source>
        <dbReference type="Proteomes" id="UP001168552"/>
    </source>
</evidence>
<comment type="caution">
    <text evidence="3">The sequence shown here is derived from an EMBL/GenBank/DDBJ whole genome shotgun (WGS) entry which is preliminary data.</text>
</comment>
<dbReference type="InterPro" id="IPR023485">
    <property type="entry name" value="Ptyr_pPase"/>
</dbReference>
<accession>A0ABT8F5Z9</accession>
<evidence type="ECO:0000313" key="3">
    <source>
        <dbReference type="EMBL" id="MDN4165885.1"/>
    </source>
</evidence>
<dbReference type="PANTHER" id="PTHR43428:SF1">
    <property type="entry name" value="ARSENATE REDUCTASE"/>
    <property type="match status" value="1"/>
</dbReference>
<evidence type="ECO:0000259" key="2">
    <source>
        <dbReference type="SMART" id="SM00226"/>
    </source>
</evidence>
<dbReference type="Gene3D" id="3.40.50.2300">
    <property type="match status" value="1"/>
</dbReference>
<reference evidence="3" key="1">
    <citation type="submission" date="2023-06" db="EMBL/GenBank/DDBJ databases">
        <title>Cytophagales bacterium Strain LB-30, isolated from soil.</title>
        <authorList>
            <person name="Liu B."/>
        </authorList>
    </citation>
    <scope>NUCLEOTIDE SEQUENCE</scope>
    <source>
        <strain evidence="3">LB-30</strain>
    </source>
</reference>
<name>A0ABT8F5Z9_9BACT</name>
<dbReference type="RefSeq" id="WP_320004416.1">
    <property type="nucleotide sequence ID" value="NZ_JAUHJS010000004.1"/>
</dbReference>
<dbReference type="PANTHER" id="PTHR43428">
    <property type="entry name" value="ARSENATE REDUCTASE"/>
    <property type="match status" value="1"/>
</dbReference>
<dbReference type="EMBL" id="JAUHJS010000004">
    <property type="protein sequence ID" value="MDN4165885.1"/>
    <property type="molecule type" value="Genomic_DNA"/>
</dbReference>
<dbReference type="InterPro" id="IPR036196">
    <property type="entry name" value="Ptyr_pPase_sf"/>
</dbReference>
<dbReference type="SUPFAM" id="SSF52788">
    <property type="entry name" value="Phosphotyrosine protein phosphatases I"/>
    <property type="match status" value="1"/>
</dbReference>
<feature type="domain" description="Phosphotyrosine protein phosphatase I" evidence="2">
    <location>
        <begin position="44"/>
        <end position="195"/>
    </location>
</feature>
<organism evidence="3 4">
    <name type="scientific">Shiella aurantiaca</name>
    <dbReference type="NCBI Taxonomy" id="3058365"/>
    <lineage>
        <taxon>Bacteria</taxon>
        <taxon>Pseudomonadati</taxon>
        <taxon>Bacteroidota</taxon>
        <taxon>Cytophagia</taxon>
        <taxon>Cytophagales</taxon>
        <taxon>Shiellaceae</taxon>
        <taxon>Shiella</taxon>
    </lineage>
</organism>
<evidence type="ECO:0000256" key="1">
    <source>
        <dbReference type="ARBA" id="ARBA00022849"/>
    </source>
</evidence>
<dbReference type="Proteomes" id="UP001168552">
    <property type="component" value="Unassembled WGS sequence"/>
</dbReference>